<dbReference type="SMART" id="SM00642">
    <property type="entry name" value="Aamy"/>
    <property type="match status" value="1"/>
</dbReference>
<dbReference type="PANTHER" id="PTHR10357:SF179">
    <property type="entry name" value="NEUTRAL AND BASIC AMINO ACID TRANSPORT PROTEIN RBAT"/>
    <property type="match status" value="1"/>
</dbReference>
<dbReference type="SUPFAM" id="SSF51445">
    <property type="entry name" value="(Trans)glycosidases"/>
    <property type="match status" value="1"/>
</dbReference>
<dbReference type="EMBL" id="JAAGNZ010000001">
    <property type="protein sequence ID" value="NEU66789.1"/>
    <property type="molecule type" value="Genomic_DNA"/>
</dbReference>
<keyword evidence="3" id="KW-0326">Glycosidase</keyword>
<evidence type="ECO:0000256" key="4">
    <source>
        <dbReference type="SAM" id="MobiDB-lite"/>
    </source>
</evidence>
<evidence type="ECO:0000256" key="2">
    <source>
        <dbReference type="ARBA" id="ARBA00022801"/>
    </source>
</evidence>
<dbReference type="Pfam" id="PF23915">
    <property type="entry name" value="SusG_C"/>
    <property type="match status" value="1"/>
</dbReference>
<dbReference type="InterPro" id="IPR006047">
    <property type="entry name" value="GH13_cat_dom"/>
</dbReference>
<evidence type="ECO:0000256" key="3">
    <source>
        <dbReference type="ARBA" id="ARBA00023295"/>
    </source>
</evidence>
<dbReference type="Pfam" id="PF00128">
    <property type="entry name" value="Alpha-amylase"/>
    <property type="match status" value="1"/>
</dbReference>
<dbReference type="SUPFAM" id="SSF51011">
    <property type="entry name" value="Glycosyl hydrolase domain"/>
    <property type="match status" value="1"/>
</dbReference>
<gene>
    <name evidence="6" type="ORF">GK091_07835</name>
</gene>
<keyword evidence="2" id="KW-0378">Hydrolase</keyword>
<dbReference type="PANTHER" id="PTHR10357">
    <property type="entry name" value="ALPHA-AMYLASE FAMILY MEMBER"/>
    <property type="match status" value="1"/>
</dbReference>
<organism evidence="6 7">
    <name type="scientific">Spirosoma agri</name>
    <dbReference type="NCBI Taxonomy" id="1987381"/>
    <lineage>
        <taxon>Bacteria</taxon>
        <taxon>Pseudomonadati</taxon>
        <taxon>Bacteroidota</taxon>
        <taxon>Cytophagia</taxon>
        <taxon>Cytophagales</taxon>
        <taxon>Cytophagaceae</taxon>
        <taxon>Spirosoma</taxon>
    </lineage>
</organism>
<feature type="compositionally biased region" description="Polar residues" evidence="4">
    <location>
        <begin position="1"/>
        <end position="24"/>
    </location>
</feature>
<reference evidence="6 7" key="1">
    <citation type="submission" date="2020-02" db="EMBL/GenBank/DDBJ databases">
        <title>Draft genome sequence of two Spirosoma agri KCTC 52727 and Spirosoma terrae KCTC 52035.</title>
        <authorList>
            <person name="Rojas J."/>
            <person name="Ambika Manirajan B."/>
            <person name="Ratering S."/>
            <person name="Suarez C."/>
            <person name="Schnell S."/>
        </authorList>
    </citation>
    <scope>NUCLEOTIDE SEQUENCE [LARGE SCALE GENOMIC DNA]</scope>
    <source>
        <strain evidence="6 7">KCTC 52727</strain>
    </source>
</reference>
<feature type="region of interest" description="Disordered" evidence="4">
    <location>
        <begin position="1"/>
        <end position="26"/>
    </location>
</feature>
<comment type="caution">
    <text evidence="6">The sequence shown here is derived from an EMBL/GenBank/DDBJ whole genome shotgun (WGS) entry which is preliminary data.</text>
</comment>
<dbReference type="GO" id="GO:0004556">
    <property type="term" value="F:alpha-amylase activity"/>
    <property type="evidence" value="ECO:0007669"/>
    <property type="project" value="TreeGrafter"/>
</dbReference>
<dbReference type="CDD" id="cd11316">
    <property type="entry name" value="AmyAc_bac2_AmyA"/>
    <property type="match status" value="1"/>
</dbReference>
<name>A0A6M0IET7_9BACT</name>
<dbReference type="Proteomes" id="UP000477386">
    <property type="component" value="Unassembled WGS sequence"/>
</dbReference>
<accession>A0A6M0IET7</accession>
<dbReference type="Gene3D" id="3.20.20.80">
    <property type="entry name" value="Glycosidases"/>
    <property type="match status" value="1"/>
</dbReference>
<sequence length="532" mass="60787">MQPERSTSSTVTTRHAGNGSSDNHGQIGWSGVHYEIFVRSFADSNGDGIGDLNGVTNNLDYLKGLGISAIWLMPISPSPTYHKYDVTDYYGIDPDYGTMDDFRRLISEAHQRGIAVIIDLVIHHTSVRHPWFQEAAKGPDNPYWHYYKWLKPDEIKRRKLATRDITADSGERSPWHSVRGARYTEQYYAMFWSGMPDLNFDHQPVRDAVFAIARYWLNEVGVDGFRLDAARHLYRESEEPKNHEFWTQFGQVVEAATRGDGPSGAYTVGEVWTRPDRIAPYFRGLKANFNFDLQLMLTEIVRKENDTEDLIEYLSYVHATFSRVNPNFIDALLLSNHDQNRIGSLVKGKSDQQTMARLNVAANLLLTLPGLPYVYYGEEIGMLGMKPDESIREPFLWDIRAKDTQRTRWRRGTYSTSQTVRPVAQQEADPESLLNHYKRLIQFRNSHSILNNNLSRLVQVGIRQKGILAFIRQESTNDQRVLVVHNLTGKPIDVVLSPTEEWCRRIVFATAQGSLLIGDTITIPAYSCVVVE</sequence>
<feature type="domain" description="Glycosyl hydrolase family 13 catalytic" evidence="5">
    <location>
        <begin position="35"/>
        <end position="410"/>
    </location>
</feature>
<proteinExistence type="inferred from homology"/>
<evidence type="ECO:0000259" key="5">
    <source>
        <dbReference type="SMART" id="SM00642"/>
    </source>
</evidence>
<dbReference type="Gene3D" id="2.60.40.1180">
    <property type="entry name" value="Golgi alpha-mannosidase II"/>
    <property type="match status" value="1"/>
</dbReference>
<evidence type="ECO:0000313" key="7">
    <source>
        <dbReference type="Proteomes" id="UP000477386"/>
    </source>
</evidence>
<dbReference type="AlphaFoldDB" id="A0A6M0IET7"/>
<keyword evidence="7" id="KW-1185">Reference proteome</keyword>
<evidence type="ECO:0000256" key="1">
    <source>
        <dbReference type="ARBA" id="ARBA00008061"/>
    </source>
</evidence>
<comment type="similarity">
    <text evidence="1">Belongs to the glycosyl hydrolase 13 family.</text>
</comment>
<dbReference type="GO" id="GO:0009313">
    <property type="term" value="P:oligosaccharide catabolic process"/>
    <property type="evidence" value="ECO:0007669"/>
    <property type="project" value="TreeGrafter"/>
</dbReference>
<dbReference type="Gene3D" id="3.90.400.10">
    <property type="entry name" value="Oligo-1,6-glucosidase, Domain 2"/>
    <property type="match status" value="1"/>
</dbReference>
<protein>
    <submittedName>
        <fullName evidence="6">Alpha-amylase</fullName>
    </submittedName>
</protein>
<dbReference type="InterPro" id="IPR045857">
    <property type="entry name" value="O16G_dom_2"/>
</dbReference>
<dbReference type="InterPro" id="IPR017853">
    <property type="entry name" value="GH"/>
</dbReference>
<evidence type="ECO:0000313" key="6">
    <source>
        <dbReference type="EMBL" id="NEU66789.1"/>
    </source>
</evidence>
<dbReference type="RefSeq" id="WP_164036031.1">
    <property type="nucleotide sequence ID" value="NZ_JAAGNZ010000001.1"/>
</dbReference>
<dbReference type="InterPro" id="IPR013780">
    <property type="entry name" value="Glyco_hydro_b"/>
</dbReference>
<dbReference type="InterPro" id="IPR056300">
    <property type="entry name" value="SusG-like_C"/>
</dbReference>